<organism evidence="2 3">
    <name type="scientific">Silvibacterium bohemicum</name>
    <dbReference type="NCBI Taxonomy" id="1577686"/>
    <lineage>
        <taxon>Bacteria</taxon>
        <taxon>Pseudomonadati</taxon>
        <taxon>Acidobacteriota</taxon>
        <taxon>Terriglobia</taxon>
        <taxon>Terriglobales</taxon>
        <taxon>Acidobacteriaceae</taxon>
        <taxon>Silvibacterium</taxon>
    </lineage>
</organism>
<feature type="domain" description="PIN" evidence="1">
    <location>
        <begin position="3"/>
        <end position="134"/>
    </location>
</feature>
<comment type="caution">
    <text evidence="2">The sequence shown here is derived from an EMBL/GenBank/DDBJ whole genome shotgun (WGS) entry which is preliminary data.</text>
</comment>
<evidence type="ECO:0000313" key="2">
    <source>
        <dbReference type="EMBL" id="MBB6142384.1"/>
    </source>
</evidence>
<evidence type="ECO:0000313" key="3">
    <source>
        <dbReference type="Proteomes" id="UP000538666"/>
    </source>
</evidence>
<dbReference type="InterPro" id="IPR029060">
    <property type="entry name" value="PIN-like_dom_sf"/>
</dbReference>
<protein>
    <submittedName>
        <fullName evidence="2">Putative nucleic acid-binding protein</fullName>
    </submittedName>
</protein>
<dbReference type="SUPFAM" id="SSF88723">
    <property type="entry name" value="PIN domain-like"/>
    <property type="match status" value="1"/>
</dbReference>
<dbReference type="RefSeq" id="WP_050057621.1">
    <property type="nucleotide sequence ID" value="NZ_JACHEK010000001.1"/>
</dbReference>
<dbReference type="CDD" id="cd09874">
    <property type="entry name" value="PIN_MT3492-like"/>
    <property type="match status" value="1"/>
</dbReference>
<dbReference type="Pfam" id="PF01850">
    <property type="entry name" value="PIN"/>
    <property type="match status" value="1"/>
</dbReference>
<accession>A0A841JWK3</accession>
<evidence type="ECO:0000259" key="1">
    <source>
        <dbReference type="Pfam" id="PF01850"/>
    </source>
</evidence>
<dbReference type="Proteomes" id="UP000538666">
    <property type="component" value="Unassembled WGS sequence"/>
</dbReference>
<dbReference type="OrthoDB" id="121203at2"/>
<reference evidence="2 3" key="1">
    <citation type="submission" date="2020-08" db="EMBL/GenBank/DDBJ databases">
        <title>Genomic Encyclopedia of Type Strains, Phase IV (KMG-IV): sequencing the most valuable type-strain genomes for metagenomic binning, comparative biology and taxonomic classification.</title>
        <authorList>
            <person name="Goeker M."/>
        </authorList>
    </citation>
    <scope>NUCLEOTIDE SEQUENCE [LARGE SCALE GENOMIC DNA]</scope>
    <source>
        <strain evidence="2 3">DSM 103733</strain>
    </source>
</reference>
<dbReference type="Gene3D" id="3.40.50.1010">
    <property type="entry name" value="5'-nuclease"/>
    <property type="match status" value="1"/>
</dbReference>
<name>A0A841JWK3_9BACT</name>
<sequence>MNIYVDSSFLVAVYLSDTHSPGALRRIAQRPQIWLTPFHKVEMMHAIAQNVYRGDLTQGTAEKIRKGFVGDCESGVWSLTEMPAGVFESAAALALRHVSRIGGRTLDTLHVASAIELKAQHFWTFDERQAKLAKAAGLKVS</sequence>
<gene>
    <name evidence="2" type="ORF">HNQ77_000322</name>
</gene>
<dbReference type="AlphaFoldDB" id="A0A841JWK3"/>
<keyword evidence="3" id="KW-1185">Reference proteome</keyword>
<dbReference type="EMBL" id="JACHEK010000001">
    <property type="protein sequence ID" value="MBB6142384.1"/>
    <property type="molecule type" value="Genomic_DNA"/>
</dbReference>
<dbReference type="InterPro" id="IPR002716">
    <property type="entry name" value="PIN_dom"/>
</dbReference>
<proteinExistence type="predicted"/>